<comment type="caution">
    <text evidence="2">The sequence shown here is derived from an EMBL/GenBank/DDBJ whole genome shotgun (WGS) entry which is preliminary data.</text>
</comment>
<feature type="signal peptide" evidence="1">
    <location>
        <begin position="1"/>
        <end position="39"/>
    </location>
</feature>
<evidence type="ECO:0000256" key="1">
    <source>
        <dbReference type="SAM" id="SignalP"/>
    </source>
</evidence>
<keyword evidence="3" id="KW-1185">Reference proteome</keyword>
<dbReference type="AlphaFoldDB" id="A0A7W8GEH6"/>
<evidence type="ECO:0000313" key="2">
    <source>
        <dbReference type="EMBL" id="MBB5234075.1"/>
    </source>
</evidence>
<evidence type="ECO:0000313" key="3">
    <source>
        <dbReference type="Proteomes" id="UP000525389"/>
    </source>
</evidence>
<protein>
    <recommendedName>
        <fullName evidence="4">P pilus assembly protein, chaperone PapD</fullName>
    </recommendedName>
</protein>
<dbReference type="RefSeq" id="WP_184027422.1">
    <property type="nucleotide sequence ID" value="NZ_JACHFN010000004.1"/>
</dbReference>
<reference evidence="2 3" key="1">
    <citation type="submission" date="2020-08" db="EMBL/GenBank/DDBJ databases">
        <title>Genomic Encyclopedia of Type Strains, Phase IV (KMG-IV): sequencing the most valuable type-strain genomes for metagenomic binning, comparative biology and taxonomic classification.</title>
        <authorList>
            <person name="Goeker M."/>
        </authorList>
    </citation>
    <scope>NUCLEOTIDE SEQUENCE [LARGE SCALE GENOMIC DNA]</scope>
    <source>
        <strain evidence="2 3">DSM 101791</strain>
    </source>
</reference>
<evidence type="ECO:0008006" key="4">
    <source>
        <dbReference type="Google" id="ProtNLM"/>
    </source>
</evidence>
<dbReference type="EMBL" id="JACHFN010000004">
    <property type="protein sequence ID" value="MBB5234075.1"/>
    <property type="molecule type" value="Genomic_DNA"/>
</dbReference>
<gene>
    <name evidence="2" type="ORF">HNQ09_001513</name>
</gene>
<dbReference type="Proteomes" id="UP000525389">
    <property type="component" value="Unassembled WGS sequence"/>
</dbReference>
<name>A0A7W8GEH6_9DEIO</name>
<feature type="chain" id="PRO_5030988456" description="P pilus assembly protein, chaperone PapD" evidence="1">
    <location>
        <begin position="40"/>
        <end position="285"/>
    </location>
</feature>
<sequence length="285" mass="29558">MLHAPRFLRSHLLSSLTPARVARGVLLTLALGMPGVAHAASGVSVDVSRVELAAQPGATINHAVTVQNPARSGEAAMVVQPYLRDFVLPPSGQAQFLSPGSSKNSLARWLQFTPAQFTLAPGQKQQVRYTVQVPPGTPPGLYWGVLFFRSDAPYGAGLKGDNGVSINYAIDVGQIIYVQVGTPSLTAQLSGVGASYAAGQLSVSASVKNTGSSLVRAAGRAQVVDSQGKTVATLPIDESVALPGYTRTFSGNAGAALAPGQYQVLIALQYAKGKFFTGQTGLVVK</sequence>
<accession>A0A7W8GEH6</accession>
<proteinExistence type="predicted"/>
<organism evidence="2 3">
    <name type="scientific">Deinococcus budaensis</name>
    <dbReference type="NCBI Taxonomy" id="1665626"/>
    <lineage>
        <taxon>Bacteria</taxon>
        <taxon>Thermotogati</taxon>
        <taxon>Deinococcota</taxon>
        <taxon>Deinococci</taxon>
        <taxon>Deinococcales</taxon>
        <taxon>Deinococcaceae</taxon>
        <taxon>Deinococcus</taxon>
    </lineage>
</organism>
<keyword evidence="1" id="KW-0732">Signal</keyword>